<dbReference type="Proteomes" id="UP000033618">
    <property type="component" value="Unassembled WGS sequence"/>
</dbReference>
<dbReference type="InterPro" id="IPR044862">
    <property type="entry name" value="Pro_4_hyd_alph_FE2OG_OXY"/>
</dbReference>
<comment type="caution">
    <text evidence="2">The sequence shown here is derived from an EMBL/GenBank/DDBJ whole genome shotgun (WGS) entry which is preliminary data.</text>
</comment>
<dbReference type="EMBL" id="LAQU01000107">
    <property type="protein sequence ID" value="KKB60957.1"/>
    <property type="molecule type" value="Genomic_DNA"/>
</dbReference>
<name>A0A0F5JUD3_9BURK</name>
<feature type="domain" description="Prolyl 4-hydroxylase alpha subunit Fe(2+) 2OG dioxygenase" evidence="1">
    <location>
        <begin position="182"/>
        <end position="270"/>
    </location>
</feature>
<organism evidence="2 3">
    <name type="scientific">Robbsia andropogonis</name>
    <dbReference type="NCBI Taxonomy" id="28092"/>
    <lineage>
        <taxon>Bacteria</taxon>
        <taxon>Pseudomonadati</taxon>
        <taxon>Pseudomonadota</taxon>
        <taxon>Betaproteobacteria</taxon>
        <taxon>Burkholderiales</taxon>
        <taxon>Burkholderiaceae</taxon>
        <taxon>Robbsia</taxon>
    </lineage>
</organism>
<sequence length="297" mass="33662">MRGSAVSGFFNDSVLDGFSGDAFGRREPFPWQAFETLLLPEKFTALLESFPSVALFDTHRGIARADQQRSHDRYYLAFERNIYRGENAAPGVYCRDGGDNEMVGPLSIARTEDLASSGKAIAPTTSAPLSKSGVVDLPDLPAPWQAFMEEIRSSRRYQAFAERAFGVQPMTVRFAWHLGFQGAEVSPHRDTDKKLGTHIFYFNTAADWSEEWGGSILVLGDKKVRRKNPDITDFGSVRAVDIRDNRSFLFKNTVTAWHGVDALRCPPQRYRRLFNVIFERVEPRPRKTLFQRLTGMR</sequence>
<dbReference type="PATRIC" id="fig|28092.6.peg.6160"/>
<protein>
    <recommendedName>
        <fullName evidence="1">Prolyl 4-hydroxylase alpha subunit Fe(2+) 2OG dioxygenase domain-containing protein</fullName>
    </recommendedName>
</protein>
<reference evidence="2 3" key="1">
    <citation type="submission" date="2015-03" db="EMBL/GenBank/DDBJ databases">
        <title>Draft Genome Sequence of Burkholderia andropogonis type strain ICMP2807, isolated from Sorghum bicolor.</title>
        <authorList>
            <person name="Lopes-Santos L."/>
            <person name="Castro D.B."/>
            <person name="Ottoboni L.M."/>
            <person name="Park D."/>
            <person name="Weirc B.S."/>
            <person name="Destefano S.A."/>
        </authorList>
    </citation>
    <scope>NUCLEOTIDE SEQUENCE [LARGE SCALE GENOMIC DNA]</scope>
    <source>
        <strain evidence="2 3">ICMP2807</strain>
    </source>
</reference>
<evidence type="ECO:0000313" key="3">
    <source>
        <dbReference type="Proteomes" id="UP000033618"/>
    </source>
</evidence>
<keyword evidence="3" id="KW-1185">Reference proteome</keyword>
<proteinExistence type="predicted"/>
<gene>
    <name evidence="2" type="ORF">WM40_26105</name>
</gene>
<dbReference type="Gene3D" id="2.60.120.620">
    <property type="entry name" value="q2cbj1_9rhob like domain"/>
    <property type="match status" value="1"/>
</dbReference>
<evidence type="ECO:0000259" key="1">
    <source>
        <dbReference type="Pfam" id="PF13640"/>
    </source>
</evidence>
<evidence type="ECO:0000313" key="2">
    <source>
        <dbReference type="EMBL" id="KKB60957.1"/>
    </source>
</evidence>
<dbReference type="STRING" id="28092.WM40_26105"/>
<dbReference type="Pfam" id="PF13640">
    <property type="entry name" value="2OG-FeII_Oxy_3"/>
    <property type="match status" value="1"/>
</dbReference>
<dbReference type="AlphaFoldDB" id="A0A0F5JUD3"/>
<accession>A0A0F5JUD3</accession>